<evidence type="ECO:0000313" key="3">
    <source>
        <dbReference type="Proteomes" id="UP000316714"/>
    </source>
</evidence>
<reference evidence="2 3" key="1">
    <citation type="submission" date="2019-02" db="EMBL/GenBank/DDBJ databases">
        <title>Deep-cultivation of Planctomycetes and their phenomic and genomic characterization uncovers novel biology.</title>
        <authorList>
            <person name="Wiegand S."/>
            <person name="Jogler M."/>
            <person name="Boedeker C."/>
            <person name="Pinto D."/>
            <person name="Vollmers J."/>
            <person name="Rivas-Marin E."/>
            <person name="Kohn T."/>
            <person name="Peeters S.H."/>
            <person name="Heuer A."/>
            <person name="Rast P."/>
            <person name="Oberbeckmann S."/>
            <person name="Bunk B."/>
            <person name="Jeske O."/>
            <person name="Meyerdierks A."/>
            <person name="Storesund J.E."/>
            <person name="Kallscheuer N."/>
            <person name="Luecker S."/>
            <person name="Lage O.M."/>
            <person name="Pohl T."/>
            <person name="Merkel B.J."/>
            <person name="Hornburger P."/>
            <person name="Mueller R.-W."/>
            <person name="Bruemmer F."/>
            <person name="Labrenz M."/>
            <person name="Spormann A.M."/>
            <person name="Op Den Camp H."/>
            <person name="Overmann J."/>
            <person name="Amann R."/>
            <person name="Jetten M.S.M."/>
            <person name="Mascher T."/>
            <person name="Medema M.H."/>
            <person name="Devos D.P."/>
            <person name="Kaster A.-K."/>
            <person name="Ovreas L."/>
            <person name="Rohde M."/>
            <person name="Galperin M.Y."/>
            <person name="Jogler C."/>
        </authorList>
    </citation>
    <scope>NUCLEOTIDE SEQUENCE [LARGE SCALE GENOMIC DNA]</scope>
    <source>
        <strain evidence="2 3">KOR34</strain>
    </source>
</reference>
<keyword evidence="3" id="KW-1185">Reference proteome</keyword>
<accession>A0A5C5VE00</accession>
<feature type="signal peptide" evidence="1">
    <location>
        <begin position="1"/>
        <end position="23"/>
    </location>
</feature>
<gene>
    <name evidence="2" type="ORF">KOR34_07920</name>
</gene>
<proteinExistence type="predicted"/>
<evidence type="ECO:0000256" key="1">
    <source>
        <dbReference type="SAM" id="SignalP"/>
    </source>
</evidence>
<dbReference type="AlphaFoldDB" id="A0A5C5VE00"/>
<dbReference type="EMBL" id="SIHJ01000001">
    <property type="protein sequence ID" value="TWT35895.1"/>
    <property type="molecule type" value="Genomic_DNA"/>
</dbReference>
<evidence type="ECO:0000313" key="2">
    <source>
        <dbReference type="EMBL" id="TWT35895.1"/>
    </source>
</evidence>
<dbReference type="Proteomes" id="UP000316714">
    <property type="component" value="Unassembled WGS sequence"/>
</dbReference>
<sequence precursor="true">MDPRGCLLLALMIVGLFSPQAGAEVRMQFTGKFTGYYHENRWGVGHFRGDRVAAPLREQFAPYEGKRIEVDIKRSGRFSSDGPAMIEAVGEITELPPQQLRIELEAWPDPDAKVPHNQQRLLIKLLNQGEHPVEVSLRQLSLKQWRLPHQTKIEREAAPLSHGYTRQQLMARSSGHQYWGPGQGNSPISHLSSHGVVPSGLQIWIGPGEAFPILPPPAPLAKDAEIEVVLVEGTDITSRAWFATDQLKAPVELKESKLFCKDVVVSKEFGGRHCIRFAIHSKGALARHVVATPLDARSPDDENSFELAGKLYATHRDEKSSGVYLNSWANNGMPASLVSVPSDGVRTKFVVRTPLCERYRFEVLTESGLETVWIDLPGETAPAR</sequence>
<protein>
    <submittedName>
        <fullName evidence="2">Uncharacterized protein</fullName>
    </submittedName>
</protein>
<name>A0A5C5VE00_9BACT</name>
<organism evidence="2 3">
    <name type="scientific">Posidoniimonas corsicana</name>
    <dbReference type="NCBI Taxonomy" id="1938618"/>
    <lineage>
        <taxon>Bacteria</taxon>
        <taxon>Pseudomonadati</taxon>
        <taxon>Planctomycetota</taxon>
        <taxon>Planctomycetia</taxon>
        <taxon>Pirellulales</taxon>
        <taxon>Lacipirellulaceae</taxon>
        <taxon>Posidoniimonas</taxon>
    </lineage>
</organism>
<feature type="chain" id="PRO_5023137994" evidence="1">
    <location>
        <begin position="24"/>
        <end position="384"/>
    </location>
</feature>
<keyword evidence="1" id="KW-0732">Signal</keyword>
<comment type="caution">
    <text evidence="2">The sequence shown here is derived from an EMBL/GenBank/DDBJ whole genome shotgun (WGS) entry which is preliminary data.</text>
</comment>